<feature type="compositionally biased region" description="Polar residues" evidence="5">
    <location>
        <begin position="16"/>
        <end position="26"/>
    </location>
</feature>
<evidence type="ECO:0008006" key="11">
    <source>
        <dbReference type="Google" id="ProtNLM"/>
    </source>
</evidence>
<feature type="transmembrane region" description="Helical" evidence="6">
    <location>
        <begin position="380"/>
        <end position="399"/>
    </location>
</feature>
<dbReference type="InterPro" id="IPR018490">
    <property type="entry name" value="cNMP-bd_dom_sf"/>
</dbReference>
<feature type="compositionally biased region" description="Polar residues" evidence="5">
    <location>
        <begin position="790"/>
        <end position="803"/>
    </location>
</feature>
<gene>
    <name evidence="9" type="ORF">CYCCA115_LOCUS9745</name>
</gene>
<comment type="caution">
    <text evidence="9">The sequence shown here is derived from an EMBL/GenBank/DDBJ whole genome shotgun (WGS) entry which is preliminary data.</text>
</comment>
<dbReference type="Gene3D" id="3.30.750.24">
    <property type="entry name" value="STAS domain"/>
    <property type="match status" value="1"/>
</dbReference>
<evidence type="ECO:0000256" key="2">
    <source>
        <dbReference type="ARBA" id="ARBA00022692"/>
    </source>
</evidence>
<feature type="region of interest" description="Disordered" evidence="5">
    <location>
        <begin position="1"/>
        <end position="40"/>
    </location>
</feature>
<dbReference type="SUPFAM" id="SSF51206">
    <property type="entry name" value="cAMP-binding domain-like"/>
    <property type="match status" value="1"/>
</dbReference>
<dbReference type="GO" id="GO:0016020">
    <property type="term" value="C:membrane"/>
    <property type="evidence" value="ECO:0007669"/>
    <property type="project" value="UniProtKB-SubCell"/>
</dbReference>
<dbReference type="Pfam" id="PF00916">
    <property type="entry name" value="Sulfate_transp"/>
    <property type="match status" value="1"/>
</dbReference>
<proteinExistence type="predicted"/>
<sequence>MQHPDPDPHQDLDDPASSTTPPNSLYSHERGSAYSSRTRSRRYEGMMPHQDTMDQVLDTHSPSMRQIARELLVGTSMRSRKSFVGDFRRSSQATARDSSLVSDAEDSHLISMDQEICHLSYGATMLDNGSLNDDKTLPPTPYSNGSSAHHHSSQISQFEQILNQTTAVAVVCILNMMISIPFGSSYFPVGWKPDGDLSTEDAGTDDEVHGNFPIVAKQALGIRMFLFATFIGQFAFTFSSKFTNPVGLQMVENVPFLHSICNTVIQQQGYGKEALSTVFFLFGLSSVVVGLTFYLLGKWQLGRIVYFFPNHVLVGCIGGIGVFIVVTAIEVTNNTPFTFDWDGLVGFADHFHLFAVALFFELLLRFLMYKTEDADGVAKYPYLSPVYFCLITPAFYLGLHLFGISMDQATEIGYFFPATVDTGVAEAANTSWWYDDSLWDIFQVIDLSTVSWVAVFRSTGTMVALAAFSLIHVPINIPAFAISTDVEVDMNAELMAHGYANFASGIFGGLQNYVTYSNSVLYAKSGGDGKSSSMAIVGLTMILFVIGPQIASFLPRCMAGTLLFHIGIDLILEGVYDSFGNYDILEYTGIWVITLVMTIWGMSAALIAGVIAALSTYAVQSIHHHHPIRQILSATTLRSSDWNRCATARGILEDDVTGRSRILVFQLQGHIFFGNIAQLTDTIKDILKEKESSGEIPIVVIVDFTLVVGMDSSAAHAVAKLKKIVHRLFGVEVSIFVTGSGRGGFPCEYALTEALCPEAAEQIQDAGIDWNDVSTEHASEPSKSRRNESPKSAVNRGSISVSPGTASVAASQLLSKRTGGQVCESLDEALRFAEDILIAREKPSLVHSDSVASCIDISDLAKIEMSLKEEEYHVKKYLKELFSSADELSTDAIEANAELLLSFMERKEYLKDQALWEQGDDSDCAQLLVVGELLSIIEDTGASEQVKFGNMVGELGLVHDAKRLTTLICSSNKAVLYSLSRQNWHIISTQYPQLARMVDAIVIRYLAHRVQHVNNRYFTTTLPV</sequence>
<dbReference type="PROSITE" id="PS50801">
    <property type="entry name" value="STAS"/>
    <property type="match status" value="1"/>
</dbReference>
<accession>A0AAD2CW42</accession>
<keyword evidence="3 6" id="KW-1133">Transmembrane helix</keyword>
<comment type="subcellular location">
    <subcellularLocation>
        <location evidence="1">Membrane</location>
        <topology evidence="1">Multi-pass membrane protein</topology>
    </subcellularLocation>
</comment>
<evidence type="ECO:0000259" key="8">
    <source>
        <dbReference type="PROSITE" id="PS50801"/>
    </source>
</evidence>
<feature type="compositionally biased region" description="Basic and acidic residues" evidence="5">
    <location>
        <begin position="774"/>
        <end position="789"/>
    </location>
</feature>
<feature type="transmembrane region" description="Helical" evidence="6">
    <location>
        <begin position="308"/>
        <end position="331"/>
    </location>
</feature>
<dbReference type="Gene3D" id="2.60.120.10">
    <property type="entry name" value="Jelly Rolls"/>
    <property type="match status" value="1"/>
</dbReference>
<keyword evidence="10" id="KW-1185">Reference proteome</keyword>
<dbReference type="InterPro" id="IPR011547">
    <property type="entry name" value="SLC26A/SulP_dom"/>
</dbReference>
<evidence type="ECO:0000256" key="6">
    <source>
        <dbReference type="SAM" id="Phobius"/>
    </source>
</evidence>
<feature type="domain" description="STAS" evidence="8">
    <location>
        <begin position="652"/>
        <end position="735"/>
    </location>
</feature>
<dbReference type="InterPro" id="IPR000595">
    <property type="entry name" value="cNMP-bd_dom"/>
</dbReference>
<dbReference type="InterPro" id="IPR002645">
    <property type="entry name" value="STAS_dom"/>
</dbReference>
<reference evidence="9" key="1">
    <citation type="submission" date="2023-08" db="EMBL/GenBank/DDBJ databases">
        <authorList>
            <person name="Audoor S."/>
            <person name="Bilcke G."/>
        </authorList>
    </citation>
    <scope>NUCLEOTIDE SEQUENCE</scope>
</reference>
<feature type="transmembrane region" description="Helical" evidence="6">
    <location>
        <begin position="591"/>
        <end position="619"/>
    </location>
</feature>
<feature type="region of interest" description="Disordered" evidence="5">
    <location>
        <begin position="774"/>
        <end position="803"/>
    </location>
</feature>
<dbReference type="AlphaFoldDB" id="A0AAD2CW42"/>
<evidence type="ECO:0000313" key="9">
    <source>
        <dbReference type="EMBL" id="CAJ1945601.1"/>
    </source>
</evidence>
<organism evidence="9 10">
    <name type="scientific">Cylindrotheca closterium</name>
    <dbReference type="NCBI Taxonomy" id="2856"/>
    <lineage>
        <taxon>Eukaryota</taxon>
        <taxon>Sar</taxon>
        <taxon>Stramenopiles</taxon>
        <taxon>Ochrophyta</taxon>
        <taxon>Bacillariophyta</taxon>
        <taxon>Bacillariophyceae</taxon>
        <taxon>Bacillariophycidae</taxon>
        <taxon>Bacillariales</taxon>
        <taxon>Bacillariaceae</taxon>
        <taxon>Cylindrotheca</taxon>
    </lineage>
</organism>
<feature type="transmembrane region" description="Helical" evidence="6">
    <location>
        <begin position="274"/>
        <end position="296"/>
    </location>
</feature>
<feature type="transmembrane region" description="Helical" evidence="6">
    <location>
        <begin position="462"/>
        <end position="482"/>
    </location>
</feature>
<dbReference type="Proteomes" id="UP001295423">
    <property type="component" value="Unassembled WGS sequence"/>
</dbReference>
<feature type="region of interest" description="Disordered" evidence="5">
    <location>
        <begin position="130"/>
        <end position="150"/>
    </location>
</feature>
<dbReference type="PANTHER" id="PTHR43310:SF4">
    <property type="entry name" value="AFR304WP"/>
    <property type="match status" value="1"/>
</dbReference>
<feature type="transmembrane region" description="Helical" evidence="6">
    <location>
        <begin position="494"/>
        <end position="514"/>
    </location>
</feature>
<dbReference type="Pfam" id="PF01740">
    <property type="entry name" value="STAS"/>
    <property type="match status" value="1"/>
</dbReference>
<dbReference type="InterPro" id="IPR014710">
    <property type="entry name" value="RmlC-like_jellyroll"/>
</dbReference>
<protein>
    <recommendedName>
        <fullName evidence="11">Cyclic nucleotide-binding domain-containing protein</fullName>
    </recommendedName>
</protein>
<feature type="transmembrane region" description="Helical" evidence="6">
    <location>
        <begin position="351"/>
        <end position="368"/>
    </location>
</feature>
<dbReference type="InterPro" id="IPR052706">
    <property type="entry name" value="Membrane-Transporter-like"/>
</dbReference>
<keyword evidence="2 6" id="KW-0812">Transmembrane</keyword>
<dbReference type="PROSITE" id="PS50042">
    <property type="entry name" value="CNMP_BINDING_3"/>
    <property type="match status" value="1"/>
</dbReference>
<evidence type="ECO:0000256" key="3">
    <source>
        <dbReference type="ARBA" id="ARBA00022989"/>
    </source>
</evidence>
<dbReference type="PANTHER" id="PTHR43310">
    <property type="entry name" value="SULFATE TRANSPORTER YBAR-RELATED"/>
    <property type="match status" value="1"/>
</dbReference>
<keyword evidence="4 6" id="KW-0472">Membrane</keyword>
<dbReference type="CDD" id="cd07042">
    <property type="entry name" value="STAS_SulP_like_sulfate_transporter"/>
    <property type="match status" value="1"/>
</dbReference>
<feature type="transmembrane region" description="Helical" evidence="6">
    <location>
        <begin position="534"/>
        <end position="554"/>
    </location>
</feature>
<evidence type="ECO:0000313" key="10">
    <source>
        <dbReference type="Proteomes" id="UP001295423"/>
    </source>
</evidence>
<evidence type="ECO:0000256" key="5">
    <source>
        <dbReference type="SAM" id="MobiDB-lite"/>
    </source>
</evidence>
<dbReference type="EMBL" id="CAKOGP040001446">
    <property type="protein sequence ID" value="CAJ1945601.1"/>
    <property type="molecule type" value="Genomic_DNA"/>
</dbReference>
<dbReference type="CDD" id="cd00038">
    <property type="entry name" value="CAP_ED"/>
    <property type="match status" value="1"/>
</dbReference>
<evidence type="ECO:0000256" key="1">
    <source>
        <dbReference type="ARBA" id="ARBA00004141"/>
    </source>
</evidence>
<feature type="compositionally biased region" description="Basic and acidic residues" evidence="5">
    <location>
        <begin position="1"/>
        <end position="12"/>
    </location>
</feature>
<evidence type="ECO:0000256" key="4">
    <source>
        <dbReference type="ARBA" id="ARBA00023136"/>
    </source>
</evidence>
<feature type="transmembrane region" description="Helical" evidence="6">
    <location>
        <begin position="220"/>
        <end position="238"/>
    </location>
</feature>
<feature type="domain" description="Cyclic nucleotide-binding" evidence="7">
    <location>
        <begin position="900"/>
        <end position="987"/>
    </location>
</feature>
<dbReference type="InterPro" id="IPR036513">
    <property type="entry name" value="STAS_dom_sf"/>
</dbReference>
<evidence type="ECO:0000259" key="7">
    <source>
        <dbReference type="PROSITE" id="PS50042"/>
    </source>
</evidence>
<dbReference type="SUPFAM" id="SSF52091">
    <property type="entry name" value="SpoIIaa-like"/>
    <property type="match status" value="1"/>
</dbReference>
<name>A0AAD2CW42_9STRA</name>